<comment type="caution">
    <text evidence="1">The sequence shown here is derived from an EMBL/GenBank/DDBJ whole genome shotgun (WGS) entry which is preliminary data.</text>
</comment>
<accession>A0A9D4VPH6</accession>
<organism evidence="1 2">
    <name type="scientific">Pisum sativum</name>
    <name type="common">Garden pea</name>
    <name type="synonym">Lathyrus oleraceus</name>
    <dbReference type="NCBI Taxonomy" id="3888"/>
    <lineage>
        <taxon>Eukaryota</taxon>
        <taxon>Viridiplantae</taxon>
        <taxon>Streptophyta</taxon>
        <taxon>Embryophyta</taxon>
        <taxon>Tracheophyta</taxon>
        <taxon>Spermatophyta</taxon>
        <taxon>Magnoliopsida</taxon>
        <taxon>eudicotyledons</taxon>
        <taxon>Gunneridae</taxon>
        <taxon>Pentapetalae</taxon>
        <taxon>rosids</taxon>
        <taxon>fabids</taxon>
        <taxon>Fabales</taxon>
        <taxon>Fabaceae</taxon>
        <taxon>Papilionoideae</taxon>
        <taxon>50 kb inversion clade</taxon>
        <taxon>NPAAA clade</taxon>
        <taxon>Hologalegina</taxon>
        <taxon>IRL clade</taxon>
        <taxon>Fabeae</taxon>
        <taxon>Lathyrus</taxon>
    </lineage>
</organism>
<reference evidence="1 2" key="1">
    <citation type="journal article" date="2022" name="Nat. Genet.">
        <title>Improved pea reference genome and pan-genome highlight genomic features and evolutionary characteristics.</title>
        <authorList>
            <person name="Yang T."/>
            <person name="Liu R."/>
            <person name="Luo Y."/>
            <person name="Hu S."/>
            <person name="Wang D."/>
            <person name="Wang C."/>
            <person name="Pandey M.K."/>
            <person name="Ge S."/>
            <person name="Xu Q."/>
            <person name="Li N."/>
            <person name="Li G."/>
            <person name="Huang Y."/>
            <person name="Saxena R.K."/>
            <person name="Ji Y."/>
            <person name="Li M."/>
            <person name="Yan X."/>
            <person name="He Y."/>
            <person name="Liu Y."/>
            <person name="Wang X."/>
            <person name="Xiang C."/>
            <person name="Varshney R.K."/>
            <person name="Ding H."/>
            <person name="Gao S."/>
            <person name="Zong X."/>
        </authorList>
    </citation>
    <scope>NUCLEOTIDE SEQUENCE [LARGE SCALE GENOMIC DNA]</scope>
    <source>
        <strain evidence="1 2">cv. Zhongwan 6</strain>
    </source>
</reference>
<dbReference type="EMBL" id="JAMSHJ010000007">
    <property type="protein sequence ID" value="KAI5387018.1"/>
    <property type="molecule type" value="Genomic_DNA"/>
</dbReference>
<proteinExistence type="predicted"/>
<sequence length="171" mass="19872">MSRPPLLITNLKPDLNVWKIVVCVIDVWIAKERNGNQHVEAILQDVKTNEDHPLMYHAHLDNLLEKHFAFRVKFQPYYKQAFIMKLTQDPEVMRTTEDAITPTINIACVSAVQNWSLDASLNNTPSKRYPEMSLMKNQDLQISCLLSYLLQRIQGPRGQGIPKQNDRHIFY</sequence>
<keyword evidence="2" id="KW-1185">Reference proteome</keyword>
<gene>
    <name evidence="1" type="ORF">KIW84_073244</name>
</gene>
<dbReference type="AlphaFoldDB" id="A0A9D4VPH6"/>
<name>A0A9D4VPH6_PEA</name>
<protein>
    <submittedName>
        <fullName evidence="1">Uncharacterized protein</fullName>
    </submittedName>
</protein>
<dbReference type="Gramene" id="Psat07G0324400-T1">
    <property type="protein sequence ID" value="KAI5387018.1"/>
    <property type="gene ID" value="KIW84_073244"/>
</dbReference>
<evidence type="ECO:0000313" key="1">
    <source>
        <dbReference type="EMBL" id="KAI5387018.1"/>
    </source>
</evidence>
<dbReference type="Proteomes" id="UP001058974">
    <property type="component" value="Chromosome 7"/>
</dbReference>
<evidence type="ECO:0000313" key="2">
    <source>
        <dbReference type="Proteomes" id="UP001058974"/>
    </source>
</evidence>